<dbReference type="Proteomes" id="UP000502996">
    <property type="component" value="Chromosome"/>
</dbReference>
<dbReference type="Gene3D" id="3.30.530.20">
    <property type="match status" value="1"/>
</dbReference>
<accession>A0A6G6W844</accession>
<dbReference type="EMBL" id="CP049257">
    <property type="protein sequence ID" value="QIG41394.1"/>
    <property type="molecule type" value="Genomic_DNA"/>
</dbReference>
<dbReference type="RefSeq" id="WP_165227691.1">
    <property type="nucleotide sequence ID" value="NZ_CP049257.1"/>
</dbReference>
<dbReference type="Pfam" id="PF10604">
    <property type="entry name" value="Polyketide_cyc2"/>
    <property type="match status" value="1"/>
</dbReference>
<proteinExistence type="predicted"/>
<evidence type="ECO:0008006" key="3">
    <source>
        <dbReference type="Google" id="ProtNLM"/>
    </source>
</evidence>
<dbReference type="InterPro" id="IPR023393">
    <property type="entry name" value="START-like_dom_sf"/>
</dbReference>
<reference evidence="1 2" key="1">
    <citation type="submission" date="2020-02" db="EMBL/GenBank/DDBJ databases">
        <title>Full genome sequence of Nocardioides sp. R-3366.</title>
        <authorList>
            <person name="Im W.-T."/>
        </authorList>
    </citation>
    <scope>NUCLEOTIDE SEQUENCE [LARGE SCALE GENOMIC DNA]</scope>
    <source>
        <strain evidence="1 2">R-3366</strain>
    </source>
</reference>
<sequence length="158" mass="16857">MSTRFGREIAVRSSIALDHPADAVVGLVLDWGHDDLWRGHVRAVTCTPRGRAHAGQGLVEELGFAGLTFVTPTRVGAAGDRSATYAGGGPLVRVRGGRVVRPTEDGCVVDVTTVLRLGGWLRLLGPVLVPAYRRAQHGDLERLRWLVGTLHGPQAVTA</sequence>
<evidence type="ECO:0000313" key="1">
    <source>
        <dbReference type="EMBL" id="QIG41394.1"/>
    </source>
</evidence>
<dbReference type="InterPro" id="IPR019587">
    <property type="entry name" value="Polyketide_cyclase/dehydratase"/>
</dbReference>
<name>A0A6G6W844_9ACTN</name>
<dbReference type="KEGG" id="nano:G5V58_00180"/>
<dbReference type="AlphaFoldDB" id="A0A6G6W844"/>
<dbReference type="SUPFAM" id="SSF55961">
    <property type="entry name" value="Bet v1-like"/>
    <property type="match status" value="1"/>
</dbReference>
<evidence type="ECO:0000313" key="2">
    <source>
        <dbReference type="Proteomes" id="UP000502996"/>
    </source>
</evidence>
<protein>
    <recommendedName>
        <fullName evidence="3">SRPBCC family protein</fullName>
    </recommendedName>
</protein>
<organism evidence="1 2">
    <name type="scientific">Nocardioides anomalus</name>
    <dbReference type="NCBI Taxonomy" id="2712223"/>
    <lineage>
        <taxon>Bacteria</taxon>
        <taxon>Bacillati</taxon>
        <taxon>Actinomycetota</taxon>
        <taxon>Actinomycetes</taxon>
        <taxon>Propionibacteriales</taxon>
        <taxon>Nocardioidaceae</taxon>
        <taxon>Nocardioides</taxon>
    </lineage>
</organism>
<gene>
    <name evidence="1" type="ORF">G5V58_00180</name>
</gene>
<keyword evidence="2" id="KW-1185">Reference proteome</keyword>